<dbReference type="KEGG" id="dps:DP0871"/>
<sequence length="103" mass="11899">MPGLRKRICVRNAAVVRNRKAAESSQLGAVRKGKKAAVEWRMLDARKCKSHYYYKGDCKDRKRGNDPLLARGGDFFWPIDRLKEIRARAANHRGHREHGGEHF</sequence>
<dbReference type="AlphaFoldDB" id="Q6APX3"/>
<keyword evidence="2" id="KW-1185">Reference proteome</keyword>
<dbReference type="Proteomes" id="UP000000602">
    <property type="component" value="Chromosome"/>
</dbReference>
<accession>Q6APX3</accession>
<proteinExistence type="predicted"/>
<reference evidence="2" key="1">
    <citation type="journal article" date="2004" name="Environ. Microbiol.">
        <title>The genome of Desulfotalea psychrophila, a sulfate-reducing bacterium from permanently cold Arctic sediments.</title>
        <authorList>
            <person name="Rabus R."/>
            <person name="Ruepp A."/>
            <person name="Frickey T."/>
            <person name="Rattei T."/>
            <person name="Fartmann B."/>
            <person name="Stark M."/>
            <person name="Bauer M."/>
            <person name="Zibat A."/>
            <person name="Lombardot T."/>
            <person name="Becker I."/>
            <person name="Amann J."/>
            <person name="Gellner K."/>
            <person name="Teeling H."/>
            <person name="Leuschner W.D."/>
            <person name="Gloeckner F.-O."/>
            <person name="Lupas A.N."/>
            <person name="Amann R."/>
            <person name="Klenk H.-P."/>
        </authorList>
    </citation>
    <scope>NUCLEOTIDE SEQUENCE [LARGE SCALE GENOMIC DNA]</scope>
    <source>
        <strain evidence="2">DSM 12343 / LSv54</strain>
    </source>
</reference>
<dbReference type="HOGENOM" id="CLU_2259255_0_0_7"/>
<dbReference type="EMBL" id="CR522870">
    <property type="protein sequence ID" value="CAG35600.1"/>
    <property type="molecule type" value="Genomic_DNA"/>
</dbReference>
<evidence type="ECO:0000313" key="1">
    <source>
        <dbReference type="EMBL" id="CAG35600.1"/>
    </source>
</evidence>
<name>Q6APX3_DESPS</name>
<gene>
    <name evidence="1" type="ordered locus">DP0871</name>
</gene>
<protein>
    <submittedName>
        <fullName evidence="1">Uncharacterized protein</fullName>
    </submittedName>
</protein>
<organism evidence="1 2">
    <name type="scientific">Desulfotalea psychrophila (strain LSv54 / DSM 12343)</name>
    <dbReference type="NCBI Taxonomy" id="177439"/>
    <lineage>
        <taxon>Bacteria</taxon>
        <taxon>Pseudomonadati</taxon>
        <taxon>Thermodesulfobacteriota</taxon>
        <taxon>Desulfobulbia</taxon>
        <taxon>Desulfobulbales</taxon>
        <taxon>Desulfocapsaceae</taxon>
        <taxon>Desulfotalea</taxon>
    </lineage>
</organism>
<evidence type="ECO:0000313" key="2">
    <source>
        <dbReference type="Proteomes" id="UP000000602"/>
    </source>
</evidence>